<dbReference type="InterPro" id="IPR006046">
    <property type="entry name" value="Alpha_amylase"/>
</dbReference>
<dbReference type="SUPFAM" id="SSF49452">
    <property type="entry name" value="Starch-binding domain-like"/>
    <property type="match status" value="1"/>
</dbReference>
<comment type="similarity">
    <text evidence="3 11">Belongs to the glycosyl hydrolase 13 family.</text>
</comment>
<dbReference type="Gene3D" id="3.20.20.80">
    <property type="entry name" value="Glycosidases"/>
    <property type="match status" value="1"/>
</dbReference>
<dbReference type="Gene3D" id="2.60.40.1180">
    <property type="entry name" value="Golgi alpha-mannosidase II"/>
    <property type="match status" value="1"/>
</dbReference>
<evidence type="ECO:0000256" key="10">
    <source>
        <dbReference type="ARBA" id="ARBA00023295"/>
    </source>
</evidence>
<dbReference type="SUPFAM" id="SSF51011">
    <property type="entry name" value="Glycosyl hydrolase domain"/>
    <property type="match status" value="1"/>
</dbReference>
<dbReference type="InterPro" id="IPR005085">
    <property type="entry name" value="CBM25"/>
</dbReference>
<evidence type="ECO:0000313" key="16">
    <source>
        <dbReference type="Proteomes" id="UP000076447"/>
    </source>
</evidence>
<dbReference type="InterPro" id="IPR013783">
    <property type="entry name" value="Ig-like_fold"/>
</dbReference>
<dbReference type="PATRIC" id="fig|43678.3.peg.987"/>
<evidence type="ECO:0000256" key="6">
    <source>
        <dbReference type="ARBA" id="ARBA00022723"/>
    </source>
</evidence>
<dbReference type="Pfam" id="PF00686">
    <property type="entry name" value="CBM_20"/>
    <property type="match status" value="1"/>
</dbReference>
<dbReference type="GO" id="GO:0046872">
    <property type="term" value="F:metal ion binding"/>
    <property type="evidence" value="ECO:0007669"/>
    <property type="project" value="UniProtKB-KW"/>
</dbReference>
<evidence type="ECO:0000256" key="11">
    <source>
        <dbReference type="RuleBase" id="RU003615"/>
    </source>
</evidence>
<keyword evidence="6" id="KW-0479">Metal-binding</keyword>
<dbReference type="AlphaFoldDB" id="A0A163SG69"/>
<dbReference type="EC" id="3.2.1.1" evidence="4 12"/>
<dbReference type="InterPro" id="IPR013780">
    <property type="entry name" value="Glyco_hydro_b"/>
</dbReference>
<evidence type="ECO:0000256" key="7">
    <source>
        <dbReference type="ARBA" id="ARBA00022801"/>
    </source>
</evidence>
<dbReference type="InterPro" id="IPR031319">
    <property type="entry name" value="A-amylase_C"/>
</dbReference>
<name>A0A163SG69_9CELL</name>
<keyword evidence="7 12" id="KW-0378">Hydrolase</keyword>
<dbReference type="InterPro" id="IPR006048">
    <property type="entry name" value="A-amylase/branching_C"/>
</dbReference>
<evidence type="ECO:0000259" key="14">
    <source>
        <dbReference type="PROSITE" id="PS51166"/>
    </source>
</evidence>
<evidence type="ECO:0000256" key="4">
    <source>
        <dbReference type="ARBA" id="ARBA00012595"/>
    </source>
</evidence>
<keyword evidence="10 12" id="KW-0326">Glycosidase</keyword>
<feature type="domain" description="CBM20" evidence="14">
    <location>
        <begin position="601"/>
        <end position="701"/>
    </location>
</feature>
<dbReference type="PROSITE" id="PS51166">
    <property type="entry name" value="CBM20"/>
    <property type="match status" value="1"/>
</dbReference>
<dbReference type="Pfam" id="PF03423">
    <property type="entry name" value="CBM_25"/>
    <property type="match status" value="1"/>
</dbReference>
<evidence type="ECO:0000256" key="9">
    <source>
        <dbReference type="ARBA" id="ARBA00023277"/>
    </source>
</evidence>
<comment type="cofactor">
    <cofactor evidence="2">
        <name>Ca(2+)</name>
        <dbReference type="ChEBI" id="CHEBI:29108"/>
    </cofactor>
</comment>
<evidence type="ECO:0000256" key="3">
    <source>
        <dbReference type="ARBA" id="ARBA00008061"/>
    </source>
</evidence>
<proteinExistence type="inferred from homology"/>
<dbReference type="InterPro" id="IPR002044">
    <property type="entry name" value="CBM20"/>
</dbReference>
<dbReference type="SMART" id="SM01065">
    <property type="entry name" value="CBM_2"/>
    <property type="match status" value="1"/>
</dbReference>
<evidence type="ECO:0000256" key="1">
    <source>
        <dbReference type="ARBA" id="ARBA00000548"/>
    </source>
</evidence>
<keyword evidence="13" id="KW-0732">Signal</keyword>
<organism evidence="15 16">
    <name type="scientific">Oerskovia enterophila</name>
    <dbReference type="NCBI Taxonomy" id="43678"/>
    <lineage>
        <taxon>Bacteria</taxon>
        <taxon>Bacillati</taxon>
        <taxon>Actinomycetota</taxon>
        <taxon>Actinomycetes</taxon>
        <taxon>Micrococcales</taxon>
        <taxon>Cellulomonadaceae</taxon>
        <taxon>Oerskovia</taxon>
    </lineage>
</organism>
<dbReference type="SMART" id="SM01066">
    <property type="entry name" value="CBM_25"/>
    <property type="match status" value="1"/>
</dbReference>
<dbReference type="Proteomes" id="UP000076447">
    <property type="component" value="Unassembled WGS sequence"/>
</dbReference>
<evidence type="ECO:0000256" key="13">
    <source>
        <dbReference type="SAM" id="SignalP"/>
    </source>
</evidence>
<dbReference type="SMART" id="SM00632">
    <property type="entry name" value="Aamy_C"/>
    <property type="match status" value="1"/>
</dbReference>
<feature type="signal peptide" evidence="13">
    <location>
        <begin position="1"/>
        <end position="35"/>
    </location>
</feature>
<accession>A0A163SG69</accession>
<evidence type="ECO:0000313" key="15">
    <source>
        <dbReference type="EMBL" id="KZM36391.1"/>
    </source>
</evidence>
<dbReference type="SUPFAM" id="SSF51445">
    <property type="entry name" value="(Trans)glycosidases"/>
    <property type="match status" value="1"/>
</dbReference>
<dbReference type="SMART" id="SM00642">
    <property type="entry name" value="Aamy"/>
    <property type="match status" value="1"/>
</dbReference>
<reference evidence="15 16" key="1">
    <citation type="submission" date="2016-01" db="EMBL/GenBank/DDBJ databases">
        <title>Genome sequence of Oerskovia enterophila VJag, an agar and cellulose degrading bacterium.</title>
        <authorList>
            <person name="Poehlein A."/>
            <person name="Jag V."/>
            <person name="Bengelsdorf F."/>
            <person name="Duerre P."/>
            <person name="Daniel R."/>
        </authorList>
    </citation>
    <scope>NUCLEOTIDE SEQUENCE [LARGE SCALE GENOMIC DNA]</scope>
    <source>
        <strain evidence="15 16">VJag</strain>
    </source>
</reference>
<dbReference type="GO" id="GO:0004556">
    <property type="term" value="F:alpha-amylase activity"/>
    <property type="evidence" value="ECO:0007669"/>
    <property type="project" value="UniProtKB-UniRule"/>
</dbReference>
<dbReference type="PRINTS" id="PR00110">
    <property type="entry name" value="ALPHAAMYLASE"/>
</dbReference>
<sequence>MMLSRTTRPVRRNSRHRLLAGLTALAVLTSGLVAGAVPASAKAPTPSPVVASENGRGNVVLNMFQWTWDAVAAECTSTIGPAGFGYVQVSPPQEHIQGTAWWTSYQPVSYKIESKLGNRAEFQNMVNTCRTAGVGIVVDAVVNHTAGADTGSGTGTGGTSYSVDSFPGVPYGANDFNDCRANITNYGDRYNVQNCRLVSLQDLRTSSDYVRGKIAGYMNDLLGLGVAGFRIDAAKHIPAADLEAIKARLTNPNVYWVHEVIGAAGEPIQPSEYLGSGDSHEFNYARDLKSRFDGSIKDLRYIADNKLASDRAGVFVDNHDTERNGETMNYKWGAKYKLANAFMLSWPYGSPSVYTGYTWTDKDAGAPGATSTSVPDASCSSSAWTCTQRWTEIAGMVGFHNTVEGASVTNWWDDGNNNIAYGRGDKGYVAINNTGSAVTRTYQTSLPANTYCDVVASKDCSTTYTVSSSGTFTATVPAYGALALHVGKTGGTPCTVDCPTTSATTVYYSTSKGWSAYKVHYKIGAGAWTTAPGVDMTAACTGWVSREIPANGANVTAAFTNGSGTWDNNGGKDFSLTGRHVQVSSGVVTAGDPCAGTGGGGPGETEGDASFSVNATTVLGQSVYVVGSITALGSWAPASAKPLSAASYPVWKLTLDLPAGTTFEYKYVKKDGAGNVVWESGANRTATVGANGAVTLNDTWR</sequence>
<dbReference type="EMBL" id="LRIE01000053">
    <property type="protein sequence ID" value="KZM36391.1"/>
    <property type="molecule type" value="Genomic_DNA"/>
</dbReference>
<dbReference type="CDD" id="cd05808">
    <property type="entry name" value="CBM20_alpha_amylase"/>
    <property type="match status" value="1"/>
</dbReference>
<dbReference type="Gene3D" id="2.60.40.10">
    <property type="entry name" value="Immunoglobulins"/>
    <property type="match status" value="2"/>
</dbReference>
<dbReference type="PANTHER" id="PTHR43447">
    <property type="entry name" value="ALPHA-AMYLASE"/>
    <property type="match status" value="1"/>
</dbReference>
<evidence type="ECO:0000256" key="12">
    <source>
        <dbReference type="RuleBase" id="RU361134"/>
    </source>
</evidence>
<dbReference type="GO" id="GO:2001070">
    <property type="term" value="F:starch binding"/>
    <property type="evidence" value="ECO:0007669"/>
    <property type="project" value="InterPro"/>
</dbReference>
<dbReference type="GO" id="GO:0005975">
    <property type="term" value="P:carbohydrate metabolic process"/>
    <property type="evidence" value="ECO:0007669"/>
    <property type="project" value="InterPro"/>
</dbReference>
<protein>
    <recommendedName>
        <fullName evidence="5 12">Alpha-amylase</fullName>
        <ecNumber evidence="4 12">3.2.1.1</ecNumber>
    </recommendedName>
</protein>
<comment type="caution">
    <text evidence="15">The sequence shown here is derived from an EMBL/GenBank/DDBJ whole genome shotgun (WGS) entry which is preliminary data.</text>
</comment>
<keyword evidence="9 12" id="KW-0119">Carbohydrate metabolism</keyword>
<dbReference type="InterPro" id="IPR006047">
    <property type="entry name" value="GH13_cat_dom"/>
</dbReference>
<evidence type="ECO:0000256" key="2">
    <source>
        <dbReference type="ARBA" id="ARBA00001913"/>
    </source>
</evidence>
<dbReference type="InterPro" id="IPR013784">
    <property type="entry name" value="Carb-bd-like_fold"/>
</dbReference>
<dbReference type="Pfam" id="PF02806">
    <property type="entry name" value="Alpha-amylase_C"/>
    <property type="match status" value="1"/>
</dbReference>
<dbReference type="Pfam" id="PF00128">
    <property type="entry name" value="Alpha-amylase"/>
    <property type="match status" value="1"/>
</dbReference>
<keyword evidence="8" id="KW-0106">Calcium</keyword>
<evidence type="ECO:0000256" key="5">
    <source>
        <dbReference type="ARBA" id="ARBA00017303"/>
    </source>
</evidence>
<evidence type="ECO:0000256" key="8">
    <source>
        <dbReference type="ARBA" id="ARBA00022837"/>
    </source>
</evidence>
<dbReference type="FunFam" id="2.60.40.10:FF:000552">
    <property type="entry name" value="Related to glucoamylase"/>
    <property type="match status" value="1"/>
</dbReference>
<gene>
    <name evidence="15" type="primary">aml</name>
    <name evidence="15" type="ORF">OJAG_09450</name>
</gene>
<dbReference type="STRING" id="43678.OJAG_09450"/>
<dbReference type="InterPro" id="IPR017853">
    <property type="entry name" value="GH"/>
</dbReference>
<dbReference type="CDD" id="cd11317">
    <property type="entry name" value="AmyAc_bac_euk_AmyA"/>
    <property type="match status" value="1"/>
</dbReference>
<feature type="chain" id="PRO_5039493389" description="Alpha-amylase" evidence="13">
    <location>
        <begin position="36"/>
        <end position="701"/>
    </location>
</feature>
<comment type="catalytic activity">
    <reaction evidence="1 12">
        <text>Endohydrolysis of (1-&gt;4)-alpha-D-glucosidic linkages in polysaccharides containing three or more (1-&gt;4)-alpha-linked D-glucose units.</text>
        <dbReference type="EC" id="3.2.1.1"/>
    </reaction>
</comment>